<evidence type="ECO:0000313" key="1">
    <source>
        <dbReference type="EMBL" id="ABU59640.1"/>
    </source>
</evidence>
<dbReference type="EMBL" id="CP000804">
    <property type="protein sequence ID" value="ABU59640.1"/>
    <property type="molecule type" value="Genomic_DNA"/>
</dbReference>
<dbReference type="KEGG" id="rca:Rcas_3591"/>
<dbReference type="Proteomes" id="UP000000263">
    <property type="component" value="Chromosome"/>
</dbReference>
<protein>
    <submittedName>
        <fullName evidence="1">Uncharacterized protein</fullName>
    </submittedName>
</protein>
<name>A7NPZ4_ROSCS</name>
<sequence length="111" mass="12717">MWNGCVLYGGEAENATFLMSPSLDRYLLWGFDSGMVLVCRLRLDRPQEPRWFEEHGRWEGRRRERCTLHVLQCGMGRGAPLYALCVSVVQIKVTGVKAASCLNERRQKEGI</sequence>
<evidence type="ECO:0000313" key="2">
    <source>
        <dbReference type="Proteomes" id="UP000000263"/>
    </source>
</evidence>
<dbReference type="HOGENOM" id="CLU_2156450_0_0_0"/>
<dbReference type="STRING" id="383372.Rcas_3591"/>
<organism evidence="1 2">
    <name type="scientific">Roseiflexus castenholzii (strain DSM 13941 / HLO8)</name>
    <dbReference type="NCBI Taxonomy" id="383372"/>
    <lineage>
        <taxon>Bacteria</taxon>
        <taxon>Bacillati</taxon>
        <taxon>Chloroflexota</taxon>
        <taxon>Chloroflexia</taxon>
        <taxon>Chloroflexales</taxon>
        <taxon>Roseiflexineae</taxon>
        <taxon>Roseiflexaceae</taxon>
        <taxon>Roseiflexus</taxon>
    </lineage>
</organism>
<reference evidence="1 2" key="1">
    <citation type="submission" date="2007-08" db="EMBL/GenBank/DDBJ databases">
        <title>Complete sequence of Roseiflexus castenholzii DSM 13941.</title>
        <authorList>
            <consortium name="US DOE Joint Genome Institute"/>
            <person name="Copeland A."/>
            <person name="Lucas S."/>
            <person name="Lapidus A."/>
            <person name="Barry K."/>
            <person name="Glavina del Rio T."/>
            <person name="Dalin E."/>
            <person name="Tice H."/>
            <person name="Pitluck S."/>
            <person name="Thompson L.S."/>
            <person name="Brettin T."/>
            <person name="Bruce D."/>
            <person name="Detter J.C."/>
            <person name="Han C."/>
            <person name="Tapia R."/>
            <person name="Schmutz J."/>
            <person name="Larimer F."/>
            <person name="Land M."/>
            <person name="Hauser L."/>
            <person name="Kyrpides N."/>
            <person name="Mikhailova N."/>
            <person name="Bryant D.A."/>
            <person name="Hanada S."/>
            <person name="Tsukatani Y."/>
            <person name="Richardson P."/>
        </authorList>
    </citation>
    <scope>NUCLEOTIDE SEQUENCE [LARGE SCALE GENOMIC DNA]</scope>
    <source>
        <strain evidence="2">DSM 13941 / HLO8</strain>
    </source>
</reference>
<dbReference type="AlphaFoldDB" id="A7NPZ4"/>
<keyword evidence="2" id="KW-1185">Reference proteome</keyword>
<gene>
    <name evidence="1" type="ordered locus">Rcas_3591</name>
</gene>
<proteinExistence type="predicted"/>
<accession>A7NPZ4</accession>